<dbReference type="EMBL" id="BSDR01000001">
    <property type="protein sequence ID" value="GLI33075.1"/>
    <property type="molecule type" value="Genomic_DNA"/>
</dbReference>
<sequence>MNSKKMHACIVYTVLFALAVIMAKGFVEECRAGDSPIVCRLAYTPKGYYAPQFLAFRKGWFAVDGVTIQEVKLGMSAGIAAAEALVSGSADVAVMGDVPTLIALASPRSCVLVAAYGGGERMHSIVVAGESTITKPSDLAGKRLGVQFGSSTHGAVYLYLEHSGVDPATVHLVNLPQKDLIEALISGSIDALAASEPTPTLAQSKVPGARELACLSGLGNDYPLLIVASSAFAAAHPEAVRAVVAGTRKAVEWINADPDAAAMETAAVTGAPASLEAAMFRKMEWRVRLDEKTIESMTMTAEFLHRIGKLKEVPDVKALSRQDLEQP</sequence>
<dbReference type="InterPro" id="IPR015168">
    <property type="entry name" value="SsuA/THI5"/>
</dbReference>
<comment type="caution">
    <text evidence="2">The sequence shown here is derived from an EMBL/GenBank/DDBJ whole genome shotgun (WGS) entry which is preliminary data.</text>
</comment>
<dbReference type="AlphaFoldDB" id="A0A9W6CZL0"/>
<evidence type="ECO:0000259" key="1">
    <source>
        <dbReference type="Pfam" id="PF09084"/>
    </source>
</evidence>
<gene>
    <name evidence="2" type="ORF">DAMNIGENAA_05080</name>
</gene>
<reference evidence="2" key="1">
    <citation type="submission" date="2022-12" db="EMBL/GenBank/DDBJ databases">
        <title>Reference genome sequencing for broad-spectrum identification of bacterial and archaeal isolates by mass spectrometry.</title>
        <authorList>
            <person name="Sekiguchi Y."/>
            <person name="Tourlousse D.M."/>
        </authorList>
    </citation>
    <scope>NUCLEOTIDE SEQUENCE</scope>
    <source>
        <strain evidence="2">ASRB1</strain>
    </source>
</reference>
<feature type="domain" description="SsuA/THI5-like" evidence="1">
    <location>
        <begin position="48"/>
        <end position="261"/>
    </location>
</feature>
<proteinExistence type="predicted"/>
<evidence type="ECO:0000313" key="2">
    <source>
        <dbReference type="EMBL" id="GLI33075.1"/>
    </source>
</evidence>
<dbReference type="Pfam" id="PF09084">
    <property type="entry name" value="NMT1"/>
    <property type="match status" value="1"/>
</dbReference>
<name>A0A9W6CZL0_9BACT</name>
<accession>A0A9W6CZL0</accession>
<organism evidence="2 3">
    <name type="scientific">Desulforhabdus amnigena</name>
    <dbReference type="NCBI Taxonomy" id="40218"/>
    <lineage>
        <taxon>Bacteria</taxon>
        <taxon>Pseudomonadati</taxon>
        <taxon>Thermodesulfobacteriota</taxon>
        <taxon>Syntrophobacteria</taxon>
        <taxon>Syntrophobacterales</taxon>
        <taxon>Syntrophobacteraceae</taxon>
        <taxon>Desulforhabdus</taxon>
    </lineage>
</organism>
<dbReference type="CDD" id="cd01008">
    <property type="entry name" value="PBP2_NrtA_SsuA_CpmA_like"/>
    <property type="match status" value="1"/>
</dbReference>
<dbReference type="Gene3D" id="3.40.190.10">
    <property type="entry name" value="Periplasmic binding protein-like II"/>
    <property type="match status" value="2"/>
</dbReference>
<evidence type="ECO:0000313" key="3">
    <source>
        <dbReference type="Proteomes" id="UP001144372"/>
    </source>
</evidence>
<dbReference type="PANTHER" id="PTHR30024">
    <property type="entry name" value="ALIPHATIC SULFONATES-BINDING PROTEIN-RELATED"/>
    <property type="match status" value="1"/>
</dbReference>
<dbReference type="SUPFAM" id="SSF53850">
    <property type="entry name" value="Periplasmic binding protein-like II"/>
    <property type="match status" value="1"/>
</dbReference>
<dbReference type="RefSeq" id="WP_281792093.1">
    <property type="nucleotide sequence ID" value="NZ_BSDR01000001.1"/>
</dbReference>
<dbReference type="Proteomes" id="UP001144372">
    <property type="component" value="Unassembled WGS sequence"/>
</dbReference>
<protein>
    <submittedName>
        <fullName evidence="2">Aliphatic sulfonate ABC transporter substrate-binding protein</fullName>
    </submittedName>
</protein>
<keyword evidence="3" id="KW-1185">Reference proteome</keyword>